<dbReference type="Pfam" id="PF01381">
    <property type="entry name" value="HTH_3"/>
    <property type="match status" value="1"/>
</dbReference>
<gene>
    <name evidence="3" type="ORF">DC366_00065</name>
</gene>
<reference evidence="3 4" key="1">
    <citation type="submission" date="2018-04" db="EMBL/GenBank/DDBJ databases">
        <title>Pelagivirga bohaiensis gen. nov., sp. nov., a bacterium isolated from the Bohai Sea.</title>
        <authorList>
            <person name="Ji X."/>
        </authorList>
    </citation>
    <scope>NUCLEOTIDE SEQUENCE [LARGE SCALE GENOMIC DNA]</scope>
    <source>
        <strain evidence="3 4">BH-SD19</strain>
    </source>
</reference>
<protein>
    <submittedName>
        <fullName evidence="3">XRE family transcriptional regulator</fullName>
    </submittedName>
</protein>
<proteinExistence type="predicted"/>
<name>A0A2T7GAH3_9RHOB</name>
<dbReference type="EMBL" id="QCYH01000001">
    <property type="protein sequence ID" value="PVA11424.1"/>
    <property type="molecule type" value="Genomic_DNA"/>
</dbReference>
<dbReference type="Proteomes" id="UP000244446">
    <property type="component" value="Unassembled WGS sequence"/>
</dbReference>
<comment type="caution">
    <text evidence="3">The sequence shown here is derived from an EMBL/GenBank/DDBJ whole genome shotgun (WGS) entry which is preliminary data.</text>
</comment>
<feature type="domain" description="HTH cro/C1-type" evidence="2">
    <location>
        <begin position="21"/>
        <end position="77"/>
    </location>
</feature>
<dbReference type="Gene3D" id="1.10.260.40">
    <property type="entry name" value="lambda repressor-like DNA-binding domains"/>
    <property type="match status" value="1"/>
</dbReference>
<dbReference type="InterPro" id="IPR001387">
    <property type="entry name" value="Cro/C1-type_HTH"/>
</dbReference>
<dbReference type="OrthoDB" id="8092542at2"/>
<evidence type="ECO:0000259" key="2">
    <source>
        <dbReference type="PROSITE" id="PS50943"/>
    </source>
</evidence>
<sequence>MAVKVSSLNARRALEALGANIKTARLKRRISVQGFAERVGVSESTISRLEKGDDGVSIGTLAMACLVLGEIGRISDFLDPGSDDTGLLLDREALPKRIDRKRGSRPTGTTKSDTILPDGDDDDEGVGF</sequence>
<dbReference type="SMART" id="SM00530">
    <property type="entry name" value="HTH_XRE"/>
    <property type="match status" value="1"/>
</dbReference>
<dbReference type="InterPro" id="IPR010982">
    <property type="entry name" value="Lambda_DNA-bd_dom_sf"/>
</dbReference>
<evidence type="ECO:0000256" key="1">
    <source>
        <dbReference type="SAM" id="MobiDB-lite"/>
    </source>
</evidence>
<dbReference type="AlphaFoldDB" id="A0A2T7GAH3"/>
<feature type="compositionally biased region" description="Acidic residues" evidence="1">
    <location>
        <begin position="118"/>
        <end position="128"/>
    </location>
</feature>
<organism evidence="3 4">
    <name type="scientific">Pelagivirga sediminicola</name>
    <dbReference type="NCBI Taxonomy" id="2170575"/>
    <lineage>
        <taxon>Bacteria</taxon>
        <taxon>Pseudomonadati</taxon>
        <taxon>Pseudomonadota</taxon>
        <taxon>Alphaproteobacteria</taxon>
        <taxon>Rhodobacterales</taxon>
        <taxon>Paracoccaceae</taxon>
        <taxon>Pelagivirga</taxon>
    </lineage>
</organism>
<evidence type="ECO:0000313" key="3">
    <source>
        <dbReference type="EMBL" id="PVA11424.1"/>
    </source>
</evidence>
<dbReference type="SUPFAM" id="SSF47413">
    <property type="entry name" value="lambda repressor-like DNA-binding domains"/>
    <property type="match status" value="1"/>
</dbReference>
<dbReference type="PROSITE" id="PS50943">
    <property type="entry name" value="HTH_CROC1"/>
    <property type="match status" value="1"/>
</dbReference>
<evidence type="ECO:0000313" key="4">
    <source>
        <dbReference type="Proteomes" id="UP000244446"/>
    </source>
</evidence>
<accession>A0A2T7GAH3</accession>
<feature type="region of interest" description="Disordered" evidence="1">
    <location>
        <begin position="98"/>
        <end position="128"/>
    </location>
</feature>
<dbReference type="CDD" id="cd00093">
    <property type="entry name" value="HTH_XRE"/>
    <property type="match status" value="1"/>
</dbReference>
<dbReference type="GO" id="GO:0003677">
    <property type="term" value="F:DNA binding"/>
    <property type="evidence" value="ECO:0007669"/>
    <property type="project" value="InterPro"/>
</dbReference>
<keyword evidence="4" id="KW-1185">Reference proteome</keyword>